<comment type="caution">
    <text evidence="2">The sequence shown here is derived from an EMBL/GenBank/DDBJ whole genome shotgun (WGS) entry which is preliminary data.</text>
</comment>
<name>A0A2S4KLG9_9HYPO</name>
<dbReference type="AlphaFoldDB" id="A0A2S4KLG9"/>
<feature type="domain" description="BHLH" evidence="1">
    <location>
        <begin position="34"/>
        <end position="104"/>
    </location>
</feature>
<organism evidence="2 3">
    <name type="scientific">Tolypocladium paradoxum</name>
    <dbReference type="NCBI Taxonomy" id="94208"/>
    <lineage>
        <taxon>Eukaryota</taxon>
        <taxon>Fungi</taxon>
        <taxon>Dikarya</taxon>
        <taxon>Ascomycota</taxon>
        <taxon>Pezizomycotina</taxon>
        <taxon>Sordariomycetes</taxon>
        <taxon>Hypocreomycetidae</taxon>
        <taxon>Hypocreales</taxon>
        <taxon>Ophiocordycipitaceae</taxon>
        <taxon>Tolypocladium</taxon>
    </lineage>
</organism>
<gene>
    <name evidence="2" type="ORF">TPAR_08728</name>
</gene>
<evidence type="ECO:0000313" key="2">
    <source>
        <dbReference type="EMBL" id="POR31058.1"/>
    </source>
</evidence>
<proteinExistence type="predicted"/>
<sequence>MSNMPKTQRIRPKTTTEPLSVTWEAAVNEVLKIKRHQRKVSEKARRDHLKKALARLGQLMMTPCCEGYMGAIDVAGRSPDAGPSAASFVGSKTDVVEFAIQYISCFQRYLLDVGHESKDAVSASLG</sequence>
<evidence type="ECO:0000313" key="3">
    <source>
        <dbReference type="Proteomes" id="UP000237481"/>
    </source>
</evidence>
<dbReference type="Gene3D" id="4.10.280.10">
    <property type="entry name" value="Helix-loop-helix DNA-binding domain"/>
    <property type="match status" value="1"/>
</dbReference>
<dbReference type="Proteomes" id="UP000237481">
    <property type="component" value="Unassembled WGS sequence"/>
</dbReference>
<reference evidence="2 3" key="1">
    <citation type="submission" date="2018-01" db="EMBL/GenBank/DDBJ databases">
        <title>Harnessing the power of phylogenomics to disentangle the directionality and signatures of interkingdom host jumping in the parasitic fungal genus Tolypocladium.</title>
        <authorList>
            <person name="Quandt C.A."/>
            <person name="Patterson W."/>
            <person name="Spatafora J.W."/>
        </authorList>
    </citation>
    <scope>NUCLEOTIDE SEQUENCE [LARGE SCALE GENOMIC DNA]</scope>
    <source>
        <strain evidence="2 3">NRBC 100945</strain>
    </source>
</reference>
<dbReference type="EMBL" id="PKSG01001106">
    <property type="protein sequence ID" value="POR31058.1"/>
    <property type="molecule type" value="Genomic_DNA"/>
</dbReference>
<accession>A0A2S4KLG9</accession>
<keyword evidence="3" id="KW-1185">Reference proteome</keyword>
<protein>
    <recommendedName>
        <fullName evidence="1">BHLH domain-containing protein</fullName>
    </recommendedName>
</protein>
<evidence type="ECO:0000259" key="1">
    <source>
        <dbReference type="Pfam" id="PF00010"/>
    </source>
</evidence>
<dbReference type="CDD" id="cd11392">
    <property type="entry name" value="bHLH_ScPHO4_like"/>
    <property type="match status" value="1"/>
</dbReference>
<dbReference type="GO" id="GO:0046983">
    <property type="term" value="F:protein dimerization activity"/>
    <property type="evidence" value="ECO:0007669"/>
    <property type="project" value="InterPro"/>
</dbReference>
<dbReference type="Pfam" id="PF00010">
    <property type="entry name" value="HLH"/>
    <property type="match status" value="1"/>
</dbReference>
<dbReference type="SUPFAM" id="SSF47459">
    <property type="entry name" value="HLH, helix-loop-helix DNA-binding domain"/>
    <property type="match status" value="1"/>
</dbReference>
<dbReference type="InterPro" id="IPR036638">
    <property type="entry name" value="HLH_DNA-bd_sf"/>
</dbReference>
<dbReference type="InterPro" id="IPR011598">
    <property type="entry name" value="bHLH_dom"/>
</dbReference>